<keyword evidence="12" id="KW-1185">Reference proteome</keyword>
<name>A0ABT1Z707_9ACTN</name>
<dbReference type="InterPro" id="IPR003352">
    <property type="entry name" value="PTS_EIIC"/>
</dbReference>
<dbReference type="InterPro" id="IPR013014">
    <property type="entry name" value="PTS_EIIC_2"/>
</dbReference>
<dbReference type="PANTHER" id="PTHR30505">
    <property type="entry name" value="FRUCTOSE-LIKE PERMEASE"/>
    <property type="match status" value="1"/>
</dbReference>
<organism evidence="11 12">
    <name type="scientific">Tractidigestivibacter montrealensis</name>
    <dbReference type="NCBI Taxonomy" id="2972466"/>
    <lineage>
        <taxon>Bacteria</taxon>
        <taxon>Bacillati</taxon>
        <taxon>Actinomycetota</taxon>
        <taxon>Coriobacteriia</taxon>
        <taxon>Coriobacteriales</taxon>
        <taxon>Atopobiaceae</taxon>
        <taxon>Tractidigestivibacter</taxon>
    </lineage>
</organism>
<keyword evidence="6 9" id="KW-0812">Transmembrane</keyword>
<evidence type="ECO:0000256" key="6">
    <source>
        <dbReference type="ARBA" id="ARBA00022692"/>
    </source>
</evidence>
<dbReference type="NCBIfam" id="TIGR01427">
    <property type="entry name" value="PTS_IIC_fructo"/>
    <property type="match status" value="1"/>
</dbReference>
<evidence type="ECO:0000256" key="1">
    <source>
        <dbReference type="ARBA" id="ARBA00004429"/>
    </source>
</evidence>
<feature type="transmembrane region" description="Helical" evidence="9">
    <location>
        <begin position="21"/>
        <end position="43"/>
    </location>
</feature>
<accession>A0ABT1Z707</accession>
<feature type="domain" description="PTS EIIC type-2" evidence="10">
    <location>
        <begin position="18"/>
        <end position="373"/>
    </location>
</feature>
<evidence type="ECO:0000259" key="10">
    <source>
        <dbReference type="PROSITE" id="PS51104"/>
    </source>
</evidence>
<evidence type="ECO:0000313" key="12">
    <source>
        <dbReference type="Proteomes" id="UP001204320"/>
    </source>
</evidence>
<feature type="transmembrane region" description="Helical" evidence="9">
    <location>
        <begin position="63"/>
        <end position="92"/>
    </location>
</feature>
<feature type="transmembrane region" description="Helical" evidence="9">
    <location>
        <begin position="113"/>
        <end position="134"/>
    </location>
</feature>
<dbReference type="RefSeq" id="WP_258498683.1">
    <property type="nucleotide sequence ID" value="NZ_JANSKA010000002.1"/>
</dbReference>
<evidence type="ECO:0000313" key="11">
    <source>
        <dbReference type="EMBL" id="MCR9036000.1"/>
    </source>
</evidence>
<evidence type="ECO:0000256" key="5">
    <source>
        <dbReference type="ARBA" id="ARBA00022683"/>
    </source>
</evidence>
<keyword evidence="8 9" id="KW-0472">Membrane</keyword>
<feature type="transmembrane region" description="Helical" evidence="9">
    <location>
        <begin position="146"/>
        <end position="168"/>
    </location>
</feature>
<evidence type="ECO:0000256" key="4">
    <source>
        <dbReference type="ARBA" id="ARBA00022597"/>
    </source>
</evidence>
<comment type="subcellular location">
    <subcellularLocation>
        <location evidence="1">Cell inner membrane</location>
        <topology evidence="1">Multi-pass membrane protein</topology>
    </subcellularLocation>
</comment>
<dbReference type="PANTHER" id="PTHR30505:SF0">
    <property type="entry name" value="FRUCTOSE-LIKE PTS SYSTEM EIIBC COMPONENT-RELATED"/>
    <property type="match status" value="1"/>
</dbReference>
<protein>
    <submittedName>
        <fullName evidence="11">PTS fructose transporter subunit IIC</fullName>
    </submittedName>
</protein>
<keyword evidence="3" id="KW-1003">Cell membrane</keyword>
<evidence type="ECO:0000256" key="2">
    <source>
        <dbReference type="ARBA" id="ARBA00022448"/>
    </source>
</evidence>
<dbReference type="Pfam" id="PF02378">
    <property type="entry name" value="PTS_EIIC"/>
    <property type="match status" value="1"/>
</dbReference>
<keyword evidence="2" id="KW-0813">Transport</keyword>
<comment type="caution">
    <text evidence="11">The sequence shown here is derived from an EMBL/GenBank/DDBJ whole genome shotgun (WGS) entry which is preliminary data.</text>
</comment>
<sequence>MAEIQRKGAKKQSQGAFVWDAVLTGISYMIPFIVGGGVLWGIAKAMGGYNVGNEMAGLAYTEYTPAMVVYAIGSAIFNVCVPIIGAYIAYAMADKPGLAPGFAVGVISNTIKAGFLGAVLGGIIAGYLVIWLKGLSKNVPDSLQSIFPILIIPVVATAATSLLMWYVIGVPISWLMGIITSALTNLQGVGGFVFGAAIGAGMSIDQGGPISKAVALVTNGLNADGIYGPTACKMCGGMQNPLGICIAQIIDRFTGKKKFTQQERDTTISGIVLACCYIQEYVIPFLVQDTWRCLVPCMIGGAISGGLAGMAGLESPSPHGGVFVIALMSNPLQFVLFWFIGAMVTGVLYFLLRKPVAEEQEMGQNGVLDKLLG</sequence>
<keyword evidence="7 9" id="KW-1133">Transmembrane helix</keyword>
<reference evidence="11 12" key="1">
    <citation type="submission" date="2022-08" db="EMBL/GenBank/DDBJ databases">
        <title>Tractidigestivibacter montrealensis type strain KD21.</title>
        <authorList>
            <person name="Diop K."/>
            <person name="Richard C."/>
            <person name="Routy B."/>
        </authorList>
    </citation>
    <scope>NUCLEOTIDE SEQUENCE [LARGE SCALE GENOMIC DNA]</scope>
    <source>
        <strain evidence="11 12">KD21</strain>
    </source>
</reference>
<dbReference type="InterPro" id="IPR006327">
    <property type="entry name" value="PTS_IIC_fruc"/>
</dbReference>
<feature type="transmembrane region" description="Helical" evidence="9">
    <location>
        <begin position="293"/>
        <end position="312"/>
    </location>
</feature>
<evidence type="ECO:0000256" key="3">
    <source>
        <dbReference type="ARBA" id="ARBA00022475"/>
    </source>
</evidence>
<dbReference type="EMBL" id="JANSKA010000002">
    <property type="protein sequence ID" value="MCR9036000.1"/>
    <property type="molecule type" value="Genomic_DNA"/>
</dbReference>
<evidence type="ECO:0000256" key="7">
    <source>
        <dbReference type="ARBA" id="ARBA00022989"/>
    </source>
</evidence>
<evidence type="ECO:0000256" key="8">
    <source>
        <dbReference type="ARBA" id="ARBA00023136"/>
    </source>
</evidence>
<proteinExistence type="predicted"/>
<keyword evidence="4" id="KW-0762">Sugar transport</keyword>
<gene>
    <name evidence="11" type="ORF">NVS32_03440</name>
</gene>
<dbReference type="Proteomes" id="UP001204320">
    <property type="component" value="Unassembled WGS sequence"/>
</dbReference>
<feature type="transmembrane region" description="Helical" evidence="9">
    <location>
        <begin position="332"/>
        <end position="352"/>
    </location>
</feature>
<dbReference type="PROSITE" id="PS51104">
    <property type="entry name" value="PTS_EIIC_TYPE_2"/>
    <property type="match status" value="1"/>
</dbReference>
<dbReference type="InterPro" id="IPR050864">
    <property type="entry name" value="Bacterial_PTS_Sugar_Transport"/>
</dbReference>
<evidence type="ECO:0000256" key="9">
    <source>
        <dbReference type="SAM" id="Phobius"/>
    </source>
</evidence>
<keyword evidence="5" id="KW-0598">Phosphotransferase system</keyword>